<sequence>METDTIKEDLKNVLDSREETILVLNNLSQEYLKTSEKYNKTNIFTRVLSIVAGTASAGLAIATPFTAGLTGAPAVVLAGVSAASSAASLGASFAQNISDKGYMKQVHAVLEKDHWASARLERDLRAFLKYQSLAMDTTTLATSLANLGFHTLNKSAAILKASGKSMQIVDSITDAAELLGKASKVLTKVSKAVLVVSIPVDVILLIVDLKHCANYSEVEVIIQKAVRTLLQNIAVMKDLLAVLEG</sequence>
<feature type="transmembrane region" description="Helical" evidence="1">
    <location>
        <begin position="74"/>
        <end position="94"/>
    </location>
</feature>
<dbReference type="Proteomes" id="UP001164746">
    <property type="component" value="Chromosome 11"/>
</dbReference>
<feature type="transmembrane region" description="Helical" evidence="1">
    <location>
        <begin position="43"/>
        <end position="62"/>
    </location>
</feature>
<evidence type="ECO:0000313" key="2">
    <source>
        <dbReference type="EMBL" id="WAR20493.1"/>
    </source>
</evidence>
<proteinExistence type="predicted"/>
<keyword evidence="1" id="KW-0812">Transmembrane</keyword>
<evidence type="ECO:0000313" key="3">
    <source>
        <dbReference type="Proteomes" id="UP001164746"/>
    </source>
</evidence>
<keyword evidence="1" id="KW-0472">Membrane</keyword>
<name>A0ABY7FEA2_MYAAR</name>
<protein>
    <recommendedName>
        <fullName evidence="4">Apolipoprotein L3</fullName>
    </recommendedName>
</protein>
<dbReference type="EMBL" id="CP111022">
    <property type="protein sequence ID" value="WAR20493.1"/>
    <property type="molecule type" value="Genomic_DNA"/>
</dbReference>
<evidence type="ECO:0008006" key="4">
    <source>
        <dbReference type="Google" id="ProtNLM"/>
    </source>
</evidence>
<accession>A0ABY7FEA2</accession>
<keyword evidence="1" id="KW-1133">Transmembrane helix</keyword>
<organism evidence="2 3">
    <name type="scientific">Mya arenaria</name>
    <name type="common">Soft-shell clam</name>
    <dbReference type="NCBI Taxonomy" id="6604"/>
    <lineage>
        <taxon>Eukaryota</taxon>
        <taxon>Metazoa</taxon>
        <taxon>Spiralia</taxon>
        <taxon>Lophotrochozoa</taxon>
        <taxon>Mollusca</taxon>
        <taxon>Bivalvia</taxon>
        <taxon>Autobranchia</taxon>
        <taxon>Heteroconchia</taxon>
        <taxon>Euheterodonta</taxon>
        <taxon>Imparidentia</taxon>
        <taxon>Neoheterodontei</taxon>
        <taxon>Myida</taxon>
        <taxon>Myoidea</taxon>
        <taxon>Myidae</taxon>
        <taxon>Mya</taxon>
    </lineage>
</organism>
<reference evidence="2" key="1">
    <citation type="submission" date="2022-11" db="EMBL/GenBank/DDBJ databases">
        <title>Centuries of genome instability and evolution in soft-shell clam transmissible cancer (bioRxiv).</title>
        <authorList>
            <person name="Hart S.F.M."/>
            <person name="Yonemitsu M.A."/>
            <person name="Giersch R.M."/>
            <person name="Beal B.F."/>
            <person name="Arriagada G."/>
            <person name="Davis B.W."/>
            <person name="Ostrander E.A."/>
            <person name="Goff S.P."/>
            <person name="Metzger M.J."/>
        </authorList>
    </citation>
    <scope>NUCLEOTIDE SEQUENCE</scope>
    <source>
        <strain evidence="2">MELC-2E11</strain>
        <tissue evidence="2">Siphon/mantle</tissue>
    </source>
</reference>
<evidence type="ECO:0000256" key="1">
    <source>
        <dbReference type="SAM" id="Phobius"/>
    </source>
</evidence>
<gene>
    <name evidence="2" type="ORF">MAR_002331</name>
</gene>
<keyword evidence="3" id="KW-1185">Reference proteome</keyword>